<comment type="caution">
    <text evidence="2">The sequence shown here is derived from an EMBL/GenBank/DDBJ whole genome shotgun (WGS) entry which is preliminary data.</text>
</comment>
<name>A0A4U0GRQ4_9SPHI</name>
<feature type="chain" id="PRO_5020288958" evidence="1">
    <location>
        <begin position="27"/>
        <end position="114"/>
    </location>
</feature>
<organism evidence="2 3">
    <name type="scientific">Sphingobacterium alkalisoli</name>
    <dbReference type="NCBI Taxonomy" id="1874115"/>
    <lineage>
        <taxon>Bacteria</taxon>
        <taxon>Pseudomonadati</taxon>
        <taxon>Bacteroidota</taxon>
        <taxon>Sphingobacteriia</taxon>
        <taxon>Sphingobacteriales</taxon>
        <taxon>Sphingobacteriaceae</taxon>
        <taxon>Sphingobacterium</taxon>
    </lineage>
</organism>
<proteinExistence type="predicted"/>
<dbReference type="EMBL" id="SUKA01000009">
    <property type="protein sequence ID" value="TJY61527.1"/>
    <property type="molecule type" value="Genomic_DNA"/>
</dbReference>
<reference evidence="2 3" key="1">
    <citation type="submission" date="2019-04" db="EMBL/GenBank/DDBJ databases">
        <title>Sphingobacterium olei sp. nov., isolated from oil-contaminated soil.</title>
        <authorList>
            <person name="Liu B."/>
        </authorList>
    </citation>
    <scope>NUCLEOTIDE SEQUENCE [LARGE SCALE GENOMIC DNA]</scope>
    <source>
        <strain evidence="2 3">Y3L14</strain>
    </source>
</reference>
<evidence type="ECO:0000256" key="1">
    <source>
        <dbReference type="SAM" id="SignalP"/>
    </source>
</evidence>
<dbReference type="AlphaFoldDB" id="A0A4U0GRQ4"/>
<dbReference type="Proteomes" id="UP000309872">
    <property type="component" value="Unassembled WGS sequence"/>
</dbReference>
<dbReference type="RefSeq" id="WP_136822881.1">
    <property type="nucleotide sequence ID" value="NZ_BMJX01000009.1"/>
</dbReference>
<keyword evidence="1" id="KW-0732">Signal</keyword>
<accession>A0A4U0GRQ4</accession>
<evidence type="ECO:0000313" key="3">
    <source>
        <dbReference type="Proteomes" id="UP000309872"/>
    </source>
</evidence>
<sequence length="114" mass="12267">MLKTLKKNAMALAAMAIAATSLTMMSFETSAVQTSYFYEYTSNSTNQSDIEDINNYQRSEASCEPGEHVCGVNLPTNTGNGNAPAPTEFDAVKSQLWAAEQAGSTTNPQISMKE</sequence>
<evidence type="ECO:0000313" key="2">
    <source>
        <dbReference type="EMBL" id="TJY61527.1"/>
    </source>
</evidence>
<keyword evidence="3" id="KW-1185">Reference proteome</keyword>
<feature type="signal peptide" evidence="1">
    <location>
        <begin position="1"/>
        <end position="26"/>
    </location>
</feature>
<protein>
    <submittedName>
        <fullName evidence="2">Uncharacterized protein</fullName>
    </submittedName>
</protein>
<dbReference type="OrthoDB" id="711191at2"/>
<gene>
    <name evidence="2" type="ORF">FAZ19_21775</name>
</gene>